<keyword evidence="3" id="KW-1185">Reference proteome</keyword>
<reference evidence="2 3" key="1">
    <citation type="submission" date="2023-02" db="EMBL/GenBank/DDBJ databases">
        <title>LHISI_Scaffold_Assembly.</title>
        <authorList>
            <person name="Stuart O.P."/>
            <person name="Cleave R."/>
            <person name="Magrath M.J.L."/>
            <person name="Mikheyev A.S."/>
        </authorList>
    </citation>
    <scope>NUCLEOTIDE SEQUENCE [LARGE SCALE GENOMIC DNA]</scope>
    <source>
        <strain evidence="2">Daus_M_001</strain>
        <tissue evidence="2">Leg muscle</tissue>
    </source>
</reference>
<dbReference type="Proteomes" id="UP001159363">
    <property type="component" value="Chromosome 9"/>
</dbReference>
<dbReference type="EMBL" id="JARBHB010000010">
    <property type="protein sequence ID" value="KAJ8873921.1"/>
    <property type="molecule type" value="Genomic_DNA"/>
</dbReference>
<proteinExistence type="predicted"/>
<accession>A0ABQ9GPJ1</accession>
<comment type="caution">
    <text evidence="2">The sequence shown here is derived from an EMBL/GenBank/DDBJ whole genome shotgun (WGS) entry which is preliminary data.</text>
</comment>
<gene>
    <name evidence="2" type="ORF">PR048_024758</name>
</gene>
<protein>
    <submittedName>
        <fullName evidence="2">Uncharacterized protein</fullName>
    </submittedName>
</protein>
<evidence type="ECO:0000313" key="3">
    <source>
        <dbReference type="Proteomes" id="UP001159363"/>
    </source>
</evidence>
<name>A0ABQ9GPJ1_9NEOP</name>
<feature type="compositionally biased region" description="Polar residues" evidence="1">
    <location>
        <begin position="123"/>
        <end position="132"/>
    </location>
</feature>
<evidence type="ECO:0000313" key="2">
    <source>
        <dbReference type="EMBL" id="KAJ8873921.1"/>
    </source>
</evidence>
<sequence>MLLLHMLEKRMDEALRKQWELVVHELDIPTFSDFTDFLEKHCTSSKVIVGTSQKYSQPKSIDNGNHRCSEFMQKDPQAHFSMVKNKRLRINCQAAYQVKSCPSTKSCQFCNACHNTMLLSSSDKPTTTVAQSKQDEVPVDTP</sequence>
<feature type="region of interest" description="Disordered" evidence="1">
    <location>
        <begin position="123"/>
        <end position="142"/>
    </location>
</feature>
<organism evidence="2 3">
    <name type="scientific">Dryococelus australis</name>
    <dbReference type="NCBI Taxonomy" id="614101"/>
    <lineage>
        <taxon>Eukaryota</taxon>
        <taxon>Metazoa</taxon>
        <taxon>Ecdysozoa</taxon>
        <taxon>Arthropoda</taxon>
        <taxon>Hexapoda</taxon>
        <taxon>Insecta</taxon>
        <taxon>Pterygota</taxon>
        <taxon>Neoptera</taxon>
        <taxon>Polyneoptera</taxon>
        <taxon>Phasmatodea</taxon>
        <taxon>Verophasmatodea</taxon>
        <taxon>Anareolatae</taxon>
        <taxon>Phasmatidae</taxon>
        <taxon>Eurycanthinae</taxon>
        <taxon>Dryococelus</taxon>
    </lineage>
</organism>
<evidence type="ECO:0000256" key="1">
    <source>
        <dbReference type="SAM" id="MobiDB-lite"/>
    </source>
</evidence>